<dbReference type="Proteomes" id="UP000192602">
    <property type="component" value="Unassembled WGS sequence"/>
</dbReference>
<dbReference type="EMBL" id="FWWZ01000001">
    <property type="protein sequence ID" value="SMC09855.1"/>
    <property type="molecule type" value="Genomic_DNA"/>
</dbReference>
<protein>
    <submittedName>
        <fullName evidence="2">Uncharacterized protein</fullName>
    </submittedName>
</protein>
<keyword evidence="1" id="KW-1133">Transmembrane helix</keyword>
<evidence type="ECO:0000256" key="1">
    <source>
        <dbReference type="SAM" id="Phobius"/>
    </source>
</evidence>
<organism evidence="2 3">
    <name type="scientific">Nitratiruptor tergarcus DSM 16512</name>
    <dbReference type="NCBI Taxonomy" id="1069081"/>
    <lineage>
        <taxon>Bacteria</taxon>
        <taxon>Pseudomonadati</taxon>
        <taxon>Campylobacterota</taxon>
        <taxon>Epsilonproteobacteria</taxon>
        <taxon>Nautiliales</taxon>
        <taxon>Nitratiruptoraceae</taxon>
        <taxon>Nitratiruptor</taxon>
    </lineage>
</organism>
<dbReference type="AlphaFoldDB" id="A0A1W1WUH5"/>
<gene>
    <name evidence="2" type="ORF">SAMN05660197_1677</name>
</gene>
<dbReference type="RefSeq" id="WP_159445329.1">
    <property type="nucleotide sequence ID" value="NZ_AP026671.1"/>
</dbReference>
<dbReference type="STRING" id="1069081.SAMN05660197_1677"/>
<accession>A0A1W1WUH5</accession>
<evidence type="ECO:0000313" key="2">
    <source>
        <dbReference type="EMBL" id="SMC09855.1"/>
    </source>
</evidence>
<keyword evidence="1" id="KW-0472">Membrane</keyword>
<name>A0A1W1WUH5_9BACT</name>
<dbReference type="OrthoDB" id="9881446at2"/>
<sequence>MKSKHWRLIPMYLLAAFLVGSILFIFVAPIYMVNKVQSDAKKPKEQRELIYKPH</sequence>
<reference evidence="3" key="1">
    <citation type="submission" date="2017-04" db="EMBL/GenBank/DDBJ databases">
        <authorList>
            <person name="Varghese N."/>
            <person name="Submissions S."/>
        </authorList>
    </citation>
    <scope>NUCLEOTIDE SEQUENCE [LARGE SCALE GENOMIC DNA]</scope>
    <source>
        <strain evidence="3">DSM 16512</strain>
    </source>
</reference>
<keyword evidence="3" id="KW-1185">Reference proteome</keyword>
<feature type="transmembrane region" description="Helical" evidence="1">
    <location>
        <begin position="12"/>
        <end position="33"/>
    </location>
</feature>
<evidence type="ECO:0000313" key="3">
    <source>
        <dbReference type="Proteomes" id="UP000192602"/>
    </source>
</evidence>
<proteinExistence type="predicted"/>
<keyword evidence="1" id="KW-0812">Transmembrane</keyword>